<keyword evidence="2" id="KW-1185">Reference proteome</keyword>
<evidence type="ECO:0000313" key="2">
    <source>
        <dbReference type="Proteomes" id="UP000003604"/>
    </source>
</evidence>
<accession>D0IAL2</accession>
<organism evidence="1 2">
    <name type="scientific">Grimontia hollisae CIP 101886</name>
    <dbReference type="NCBI Taxonomy" id="675812"/>
    <lineage>
        <taxon>Bacteria</taxon>
        <taxon>Pseudomonadati</taxon>
        <taxon>Pseudomonadota</taxon>
        <taxon>Gammaproteobacteria</taxon>
        <taxon>Vibrionales</taxon>
        <taxon>Vibrionaceae</taxon>
        <taxon>Grimontia</taxon>
    </lineage>
</organism>
<evidence type="ECO:0000313" key="1">
    <source>
        <dbReference type="EMBL" id="EEY70930.1"/>
    </source>
</evidence>
<gene>
    <name evidence="1" type="ORF">VHA_002789</name>
</gene>
<proteinExistence type="predicted"/>
<name>D0IAL2_GRIHO</name>
<reference evidence="1 2" key="1">
    <citation type="submission" date="2009-10" db="EMBL/GenBank/DDBJ databases">
        <authorList>
            <consortium name="Los Alamos National Laboratory (LANL)"/>
            <consortium name="National Microbial Pathogen Data Resource (NMPDR)"/>
            <person name="Saunders E.H."/>
            <person name="Munk A.C."/>
            <person name="Tapia R."/>
            <person name="Green L."/>
            <person name="Rogers Y."/>
            <person name="Detter J.C."/>
            <person name="Bruce D."/>
            <person name="Brettin T.S."/>
            <person name="Colwell R.R."/>
            <person name="Huq A."/>
            <person name="Grim C.J."/>
            <person name="Hasan N.A."/>
            <person name="Bartels D."/>
            <person name="Vonstein V."/>
        </authorList>
    </citation>
    <scope>NUCLEOTIDE SEQUENCE [LARGE SCALE GENOMIC DNA]</scope>
    <source>
        <strain evidence="1 2">CIP 101886</strain>
    </source>
</reference>
<dbReference type="Proteomes" id="UP000003604">
    <property type="component" value="Unassembled WGS sequence"/>
</dbReference>
<protein>
    <submittedName>
        <fullName evidence="1">Uncharacterized protein</fullName>
    </submittedName>
</protein>
<dbReference type="EMBL" id="ADAQ01000013">
    <property type="protein sequence ID" value="EEY70930.1"/>
    <property type="molecule type" value="Genomic_DNA"/>
</dbReference>
<sequence>MTTSSTPDRLKDNLKLFFERLEKCFLHRRWLCLVFFVYKKG</sequence>
<comment type="caution">
    <text evidence="1">The sequence shown here is derived from an EMBL/GenBank/DDBJ whole genome shotgun (WGS) entry which is preliminary data.</text>
</comment>
<dbReference type="AlphaFoldDB" id="D0IAL2"/>